<dbReference type="PROSITE" id="PS51257">
    <property type="entry name" value="PROKAR_LIPOPROTEIN"/>
    <property type="match status" value="1"/>
</dbReference>
<feature type="chain" id="PRO_5020744594" evidence="1">
    <location>
        <begin position="20"/>
        <end position="513"/>
    </location>
</feature>
<dbReference type="OrthoDB" id="9766256at2"/>
<organism evidence="2 3">
    <name type="scientific">Anseongella ginsenosidimutans</name>
    <dbReference type="NCBI Taxonomy" id="496056"/>
    <lineage>
        <taxon>Bacteria</taxon>
        <taxon>Pseudomonadati</taxon>
        <taxon>Bacteroidota</taxon>
        <taxon>Sphingobacteriia</taxon>
        <taxon>Sphingobacteriales</taxon>
        <taxon>Sphingobacteriaceae</taxon>
        <taxon>Anseongella</taxon>
    </lineage>
</organism>
<sequence>MKTILSNYILAGAVVSVLAAGCEKFGEINTNPNEPAKVSSSMLATTLILDITRDDISDTKSFMMHNAVDKYICWTEFPQAEQYNDFGRYGFGDLIVLNNIGKMVEFATDEQLRNSYAALGHFVRAWRFFQLTMRVGDIPYSQAIQGENSNIVKPEYDTQKQVFIGILNELDKADSLFAAGSDFEGDPIYGGAVGNWRKVVNTFQLKVLINLFRKTADPDLNVVNRFADIASSRPLFESNGDNFALVYSDQANQKYPYYKENNQFTIYDMVSSNLIDTLKAYDDYRLFYYANPSPVRVADGKAVSDWDAYVGVDPSIVYSSLSHIASSKDFSPVNDRYEQLPEGEPVSMLSYAQLQFILAEAAVRGWIPGSGESYYLEGIKGAMHFVEVNTPDDPQFHHNRPITDGYIQEYLTFPRVAFAATEEEQIKQIITQKYLANYLQSPYVSYFEYRRTGYPAFPINPASNLNTPTDRIPVRWMYPQNELDHNSANVAEAIGRQFNGNDNVNALMWILKD</sequence>
<evidence type="ECO:0000313" key="2">
    <source>
        <dbReference type="EMBL" id="TCS85281.1"/>
    </source>
</evidence>
<dbReference type="Pfam" id="PF12771">
    <property type="entry name" value="SusD-like_2"/>
    <property type="match status" value="1"/>
</dbReference>
<dbReference type="InterPro" id="IPR041662">
    <property type="entry name" value="SusD-like_2"/>
</dbReference>
<keyword evidence="1" id="KW-0732">Signal</keyword>
<feature type="signal peptide" evidence="1">
    <location>
        <begin position="1"/>
        <end position="19"/>
    </location>
</feature>
<accession>A0A4R3KM26</accession>
<proteinExistence type="predicted"/>
<dbReference type="EMBL" id="SMAD01000013">
    <property type="protein sequence ID" value="TCS85281.1"/>
    <property type="molecule type" value="Genomic_DNA"/>
</dbReference>
<evidence type="ECO:0000256" key="1">
    <source>
        <dbReference type="SAM" id="SignalP"/>
    </source>
</evidence>
<name>A0A4R3KM26_9SPHI</name>
<dbReference type="RefSeq" id="WP_132130276.1">
    <property type="nucleotide sequence ID" value="NZ_CP042432.1"/>
</dbReference>
<dbReference type="SUPFAM" id="SSF48452">
    <property type="entry name" value="TPR-like"/>
    <property type="match status" value="1"/>
</dbReference>
<protein>
    <submittedName>
        <fullName evidence="2">SusD-like starch-binding protein associating with outer membrane</fullName>
    </submittedName>
</protein>
<dbReference type="Gene3D" id="1.25.40.390">
    <property type="match status" value="1"/>
</dbReference>
<evidence type="ECO:0000313" key="3">
    <source>
        <dbReference type="Proteomes" id="UP000295807"/>
    </source>
</evidence>
<dbReference type="Proteomes" id="UP000295807">
    <property type="component" value="Unassembled WGS sequence"/>
</dbReference>
<dbReference type="AlphaFoldDB" id="A0A4R3KM26"/>
<dbReference type="InterPro" id="IPR011990">
    <property type="entry name" value="TPR-like_helical_dom_sf"/>
</dbReference>
<keyword evidence="3" id="KW-1185">Reference proteome</keyword>
<comment type="caution">
    <text evidence="2">The sequence shown here is derived from an EMBL/GenBank/DDBJ whole genome shotgun (WGS) entry which is preliminary data.</text>
</comment>
<reference evidence="2 3" key="1">
    <citation type="submission" date="2019-03" db="EMBL/GenBank/DDBJ databases">
        <title>Genomic Encyclopedia of Type Strains, Phase IV (KMG-IV): sequencing the most valuable type-strain genomes for metagenomic binning, comparative biology and taxonomic classification.</title>
        <authorList>
            <person name="Goeker M."/>
        </authorList>
    </citation>
    <scope>NUCLEOTIDE SEQUENCE [LARGE SCALE GENOMIC DNA]</scope>
    <source>
        <strain evidence="2 3">DSM 21100</strain>
    </source>
</reference>
<gene>
    <name evidence="2" type="ORF">EDD80_11316</name>
</gene>